<comment type="caution">
    <text evidence="2">The sequence shown here is derived from an EMBL/GenBank/DDBJ whole genome shotgun (WGS) entry which is preliminary data.</text>
</comment>
<feature type="transmembrane region" description="Helical" evidence="1">
    <location>
        <begin position="20"/>
        <end position="46"/>
    </location>
</feature>
<name>A0ABC8QMP5_9AQUA</name>
<protein>
    <submittedName>
        <fullName evidence="2">Uncharacterized protein</fullName>
    </submittedName>
</protein>
<evidence type="ECO:0000313" key="2">
    <source>
        <dbReference type="EMBL" id="CAK9133939.1"/>
    </source>
</evidence>
<keyword evidence="1" id="KW-1133">Transmembrane helix</keyword>
<feature type="non-terminal residue" evidence="2">
    <location>
        <position position="1"/>
    </location>
</feature>
<feature type="non-terminal residue" evidence="2">
    <location>
        <position position="52"/>
    </location>
</feature>
<dbReference type="EMBL" id="CAUOFW020000225">
    <property type="protein sequence ID" value="CAK9133939.1"/>
    <property type="molecule type" value="Genomic_DNA"/>
</dbReference>
<organism evidence="2 3">
    <name type="scientific">Ilex paraguariensis</name>
    <name type="common">yerba mate</name>
    <dbReference type="NCBI Taxonomy" id="185542"/>
    <lineage>
        <taxon>Eukaryota</taxon>
        <taxon>Viridiplantae</taxon>
        <taxon>Streptophyta</taxon>
        <taxon>Embryophyta</taxon>
        <taxon>Tracheophyta</taxon>
        <taxon>Spermatophyta</taxon>
        <taxon>Magnoliopsida</taxon>
        <taxon>eudicotyledons</taxon>
        <taxon>Gunneridae</taxon>
        <taxon>Pentapetalae</taxon>
        <taxon>asterids</taxon>
        <taxon>campanulids</taxon>
        <taxon>Aquifoliales</taxon>
        <taxon>Aquifoliaceae</taxon>
        <taxon>Ilex</taxon>
    </lineage>
</organism>
<accession>A0ABC8QMP5</accession>
<evidence type="ECO:0000313" key="3">
    <source>
        <dbReference type="Proteomes" id="UP001642360"/>
    </source>
</evidence>
<sequence>RNFDDPTISFLFNIFINEPFSLLILPPIIIAGLLEIGVVGTTFYMGPEDRDV</sequence>
<dbReference type="AlphaFoldDB" id="A0ABC8QMP5"/>
<keyword evidence="3" id="KW-1185">Reference proteome</keyword>
<keyword evidence="1" id="KW-0812">Transmembrane</keyword>
<gene>
    <name evidence="2" type="ORF">ILEXP_LOCUS865</name>
</gene>
<dbReference type="Proteomes" id="UP001642360">
    <property type="component" value="Unassembled WGS sequence"/>
</dbReference>
<evidence type="ECO:0000256" key="1">
    <source>
        <dbReference type="SAM" id="Phobius"/>
    </source>
</evidence>
<reference evidence="2 3" key="1">
    <citation type="submission" date="2024-02" db="EMBL/GenBank/DDBJ databases">
        <authorList>
            <person name="Vignale AGUSTIN F."/>
            <person name="Sosa J E."/>
            <person name="Modenutti C."/>
        </authorList>
    </citation>
    <scope>NUCLEOTIDE SEQUENCE [LARGE SCALE GENOMIC DNA]</scope>
</reference>
<proteinExistence type="predicted"/>
<keyword evidence="1" id="KW-0472">Membrane</keyword>